<feature type="repeat" description="ANK" evidence="3">
    <location>
        <begin position="309"/>
        <end position="344"/>
    </location>
</feature>
<feature type="repeat" description="ANK" evidence="3">
    <location>
        <begin position="408"/>
        <end position="440"/>
    </location>
</feature>
<dbReference type="PROSITE" id="PS50022">
    <property type="entry name" value="FA58C_3"/>
    <property type="match status" value="1"/>
</dbReference>
<dbReference type="InterPro" id="IPR002110">
    <property type="entry name" value="Ankyrin_rpt"/>
</dbReference>
<dbReference type="Gene3D" id="2.60.120.260">
    <property type="entry name" value="Galactose-binding domain-like"/>
    <property type="match status" value="1"/>
</dbReference>
<dbReference type="PANTHER" id="PTHR24201:SF16">
    <property type="entry name" value="ANKYRIN-1-LIKE-RELATED"/>
    <property type="match status" value="1"/>
</dbReference>
<dbReference type="GO" id="GO:0005634">
    <property type="term" value="C:nucleus"/>
    <property type="evidence" value="ECO:0007669"/>
    <property type="project" value="TreeGrafter"/>
</dbReference>
<dbReference type="SUPFAM" id="SSF48403">
    <property type="entry name" value="Ankyrin repeat"/>
    <property type="match status" value="2"/>
</dbReference>
<evidence type="ECO:0000259" key="5">
    <source>
        <dbReference type="PROSITE" id="PS50022"/>
    </source>
</evidence>
<feature type="compositionally biased region" description="Low complexity" evidence="4">
    <location>
        <begin position="1465"/>
        <end position="1485"/>
    </location>
</feature>
<feature type="compositionally biased region" description="Polar residues" evidence="4">
    <location>
        <begin position="1502"/>
        <end position="1518"/>
    </location>
</feature>
<feature type="compositionally biased region" description="Low complexity" evidence="4">
    <location>
        <begin position="1228"/>
        <end position="1244"/>
    </location>
</feature>
<keyword evidence="2 3" id="KW-0040">ANK repeat</keyword>
<feature type="domain" description="F5/8 type C" evidence="5">
    <location>
        <begin position="483"/>
        <end position="627"/>
    </location>
</feature>
<dbReference type="Proteomes" id="UP000663860">
    <property type="component" value="Unassembled WGS sequence"/>
</dbReference>
<dbReference type="InterPro" id="IPR050776">
    <property type="entry name" value="Ank_Repeat/CDKN_Inhibitor"/>
</dbReference>
<dbReference type="SUPFAM" id="SSF49785">
    <property type="entry name" value="Galactose-binding domain-like"/>
    <property type="match status" value="1"/>
</dbReference>
<proteinExistence type="predicted"/>
<feature type="compositionally biased region" description="Polar residues" evidence="4">
    <location>
        <begin position="1245"/>
        <end position="1263"/>
    </location>
</feature>
<feature type="region of interest" description="Disordered" evidence="4">
    <location>
        <begin position="1279"/>
        <end position="1377"/>
    </location>
</feature>
<feature type="compositionally biased region" description="Polar residues" evidence="4">
    <location>
        <begin position="1569"/>
        <end position="1606"/>
    </location>
</feature>
<evidence type="ECO:0000313" key="7">
    <source>
        <dbReference type="Proteomes" id="UP000663860"/>
    </source>
</evidence>
<feature type="repeat" description="ANK" evidence="3">
    <location>
        <begin position="83"/>
        <end position="118"/>
    </location>
</feature>
<evidence type="ECO:0000256" key="1">
    <source>
        <dbReference type="ARBA" id="ARBA00022737"/>
    </source>
</evidence>
<dbReference type="InterPro" id="IPR008979">
    <property type="entry name" value="Galactose-bd-like_sf"/>
</dbReference>
<dbReference type="Pfam" id="PF12796">
    <property type="entry name" value="Ank_2"/>
    <property type="match status" value="4"/>
</dbReference>
<dbReference type="PROSITE" id="PS50297">
    <property type="entry name" value="ANK_REP_REGION"/>
    <property type="match status" value="2"/>
</dbReference>
<evidence type="ECO:0000256" key="3">
    <source>
        <dbReference type="PROSITE-ProRule" id="PRU00023"/>
    </source>
</evidence>
<dbReference type="Pfam" id="PF00754">
    <property type="entry name" value="F5_F8_type_C"/>
    <property type="match status" value="1"/>
</dbReference>
<gene>
    <name evidence="6" type="ORF">IZO911_LOCUS42435</name>
</gene>
<feature type="compositionally biased region" description="Basic and acidic residues" evidence="4">
    <location>
        <begin position="1327"/>
        <end position="1340"/>
    </location>
</feature>
<organism evidence="6 7">
    <name type="scientific">Adineta steineri</name>
    <dbReference type="NCBI Taxonomy" id="433720"/>
    <lineage>
        <taxon>Eukaryota</taxon>
        <taxon>Metazoa</taxon>
        <taxon>Spiralia</taxon>
        <taxon>Gnathifera</taxon>
        <taxon>Rotifera</taxon>
        <taxon>Eurotatoria</taxon>
        <taxon>Bdelloidea</taxon>
        <taxon>Adinetida</taxon>
        <taxon>Adinetidae</taxon>
        <taxon>Adineta</taxon>
    </lineage>
</organism>
<dbReference type="Gene3D" id="1.25.40.20">
    <property type="entry name" value="Ankyrin repeat-containing domain"/>
    <property type="match status" value="4"/>
</dbReference>
<protein>
    <recommendedName>
        <fullName evidence="5">F5/8 type C domain-containing protein</fullName>
    </recommendedName>
</protein>
<feature type="region of interest" description="Disordered" evidence="4">
    <location>
        <begin position="1182"/>
        <end position="1267"/>
    </location>
</feature>
<dbReference type="InterPro" id="IPR036770">
    <property type="entry name" value="Ankyrin_rpt-contain_sf"/>
</dbReference>
<feature type="compositionally biased region" description="Basic residues" evidence="4">
    <location>
        <begin position="1527"/>
        <end position="1539"/>
    </location>
</feature>
<sequence>AVIDDQIDFIDCTGTKYNVTPLIIASGKGSYEKTKILLVHGANPNKQCATGDTALNLAVHRQKYHIADLLLKYHANPNVPNQSGKTALHRAAVSYIDENANHIRALLYAGGDPTIEDRNQRTPLDEAVVSNKPEIVNALLSHDRTLTQRAYRAAIIAARLGYDKCLEALLDYGMDPNITDRTRTTPLHIAIRSLKLSTARLLVSHGADQNITNNRGETPLGIAEYLQTDQKQSFINVLARTKYNVTPLIIASGKGSYEKTKILLVHGANPNKQCATGDTALNLAVHRQKYHIADLLLKYHANPNVPNQSGKTALHRAAVSYIDENANHIRALLYAGGDPTIEDRNQRTPLDEAVVSNKPEIVNALLSHDRTLTQRAYRAAIIAARLGYDKCLEALLDYGMDPNITDRTRTTPLHIAIRSLKLSTARLLVSHGADQNMTNNRGETPLGIAEYLQTDQKQSFINVLANTPRVGPSDYRRYTTSTSHANVIPYVHPLLRSHPNWTLDSEEFRSNTDINSSVQNLLDTSNGTFWCCTQNKDAWVIFDLKHQFNISGMRIIGCENQSTPKTGHIDVSNAFNGPWLKVKDFTCPLSQANKNDLFFAPLKTRFIRVFISDNYGGNDIRIQGIGFYGVDMRLVNALREYGLERSLQTLLANGINDLETLDEKRDEILNSSDKYLDVNDHFQFIRLTDSLRAPTLTFLEWFNPPQSMVIAGEKLQTFSAASDEGLTNRVQLEEKLENNTNIRTVLLRDLEPIQGRSLVDFPDYVINDPGKYKVRVVSVESPEIQTPWQDIIVGNCIFNSMSQTIIRRNNHTKDDNDILIYDYPLGGKVKYLTPRKYRVTQRAQLPNVFPTTNIEDENELNAGDYTLTPSKYRMNKINQDNTYINEQSKQESHEDIRQNINELIENNESVVIGDFILTKKPVEDKSIYSYKPKHTHTSYIYKGTLDASEVQERAKNNIQEIIKQRSGSSSPNRIHERNIDLHTPPIPSNNDSKFDFSSNMVPSTTHSHTTAIDQKNIYYFGEKAESFSTNDDEDISNESQLCVLFNRPVHHDTLIIKNPPRSISTHSINDNNKNFTVQEVIDIGTSTDDFLLDVASDDQTRTISKQLSLLTNQSSRTEAETYRVNNTNMEHENYEDYSVNPLSIVKHPGSLSSSYTTTDRPYINLKESTIYEIEDKNMNQGNYYVNDDGSSRSSARPSAGIQNLSRNNPLARELPSEYQGYGGNNYQPDPTSKPTTLPSKTSDSQQGLSSNTTIHRPISTTPTDLDDDEVVGITTVFNNRSQRFPRTPRPYRRNSFDDSKEEEDENSDAMQRRGDNNTSKTSVQKAKLIDESTQSEEKSTRSIGIMHEPVKTKNFGNEAQPQSSATQTSFSLKEKPSKARFTYIERSEQRKTPIDELYTDSQMSPRLRYPLREDIAYPRYEKVPYECSTRRSPLTTNYPYDEQQPYYHTEYNDHVNDHHHHHHSPSPTSYRPTSTTLYRSRTPSPQRQPYIPTQLPQRRPYTPTQSPQRRTHTPSPTHQLRGPSPQRRPRSNVPRRRPVMRSQETDTSLDAMKQRQNAGVQYEPRSTKEIGTTPSLRTKTQTTNYHSKPLNTSIYSQQNYPTTSPSSKHHDLSQNNFHIQSKTTDNYRNYYRKEEEEEEEYEEEDDDDEEELPSMHDKSTMAELTVSFDHYTQCDLQPFMADRYIQTTPTEDKQGHMYEYVEQPDIRQLPRRTSTYIPQPIIIQPDTLPRIRRAQHSPTRPKRDGLDYTGGILEVSLQHGHVQRTTPISETPLLNIGTENIILHSSTDEYTIPFEIRYPHDSFPSRSQNSPYIIPVHDSPRTRIVNSSAVRQSQNNGNFFLTTAPSRPLNSSVHIDIATDEY</sequence>
<dbReference type="EMBL" id="CAJNOE010001816">
    <property type="protein sequence ID" value="CAF1452252.1"/>
    <property type="molecule type" value="Genomic_DNA"/>
</dbReference>
<feature type="compositionally biased region" description="Low complexity" evidence="4">
    <location>
        <begin position="1187"/>
        <end position="1200"/>
    </location>
</feature>
<feature type="region of interest" description="Disordered" evidence="4">
    <location>
        <begin position="1453"/>
        <end position="1654"/>
    </location>
</feature>
<feature type="compositionally biased region" description="Polar residues" evidence="4">
    <location>
        <begin position="1354"/>
        <end position="1371"/>
    </location>
</feature>
<dbReference type="SMART" id="SM00248">
    <property type="entry name" value="ANK"/>
    <property type="match status" value="12"/>
</dbReference>
<dbReference type="PANTHER" id="PTHR24201">
    <property type="entry name" value="ANK_REP_REGION DOMAIN-CONTAINING PROTEIN"/>
    <property type="match status" value="1"/>
</dbReference>
<feature type="repeat" description="ANK" evidence="3">
    <location>
        <begin position="276"/>
        <end position="308"/>
    </location>
</feature>
<feature type="compositionally biased region" description="Polar residues" evidence="4">
    <location>
        <begin position="1613"/>
        <end position="1627"/>
    </location>
</feature>
<accession>A0A815PP42</accession>
<comment type="caution">
    <text evidence="6">The sequence shown here is derived from an EMBL/GenBank/DDBJ whole genome shotgun (WGS) entry which is preliminary data.</text>
</comment>
<dbReference type="PROSITE" id="PS50088">
    <property type="entry name" value="ANK_REPEAT"/>
    <property type="match status" value="6"/>
</dbReference>
<evidence type="ECO:0000313" key="6">
    <source>
        <dbReference type="EMBL" id="CAF1452252.1"/>
    </source>
</evidence>
<feature type="repeat" description="ANK" evidence="3">
    <location>
        <begin position="50"/>
        <end position="82"/>
    </location>
</feature>
<feature type="repeat" description="ANK" evidence="3">
    <location>
        <begin position="182"/>
        <end position="214"/>
    </location>
</feature>
<feature type="compositionally biased region" description="Acidic residues" evidence="4">
    <location>
        <begin position="1635"/>
        <end position="1652"/>
    </location>
</feature>
<feature type="non-terminal residue" evidence="6">
    <location>
        <position position="1"/>
    </location>
</feature>
<name>A0A815PP42_9BILA</name>
<evidence type="ECO:0000256" key="4">
    <source>
        <dbReference type="SAM" id="MobiDB-lite"/>
    </source>
</evidence>
<keyword evidence="1" id="KW-0677">Repeat</keyword>
<evidence type="ECO:0000256" key="2">
    <source>
        <dbReference type="ARBA" id="ARBA00023043"/>
    </source>
</evidence>
<dbReference type="InterPro" id="IPR000421">
    <property type="entry name" value="FA58C"/>
</dbReference>
<reference evidence="6" key="1">
    <citation type="submission" date="2021-02" db="EMBL/GenBank/DDBJ databases">
        <authorList>
            <person name="Nowell W R."/>
        </authorList>
    </citation>
    <scope>NUCLEOTIDE SEQUENCE</scope>
</reference>